<dbReference type="AlphaFoldDB" id="A0A916QIC3"/>
<reference evidence="2" key="1">
    <citation type="submission" date="2020-08" db="EMBL/GenBank/DDBJ databases">
        <authorList>
            <person name="Uke A."/>
            <person name="Chhe C."/>
            <person name="Baramee S."/>
            <person name="Kosugi A."/>
        </authorList>
    </citation>
    <scope>NUCLEOTIDE SEQUENCE</scope>
    <source>
        <strain evidence="2">DA-C8</strain>
    </source>
</reference>
<evidence type="ECO:0000259" key="1">
    <source>
        <dbReference type="Pfam" id="PF01551"/>
    </source>
</evidence>
<evidence type="ECO:0000313" key="2">
    <source>
        <dbReference type="EMBL" id="GFR39543.1"/>
    </source>
</evidence>
<dbReference type="InterPro" id="IPR011055">
    <property type="entry name" value="Dup_hybrid_motif"/>
</dbReference>
<dbReference type="Gene3D" id="2.70.70.10">
    <property type="entry name" value="Glucose Permease (Domain IIA)"/>
    <property type="match status" value="1"/>
</dbReference>
<gene>
    <name evidence="2" type="ORF">PRECH8_28390</name>
</gene>
<dbReference type="PANTHER" id="PTHR21666">
    <property type="entry name" value="PEPTIDASE-RELATED"/>
    <property type="match status" value="1"/>
</dbReference>
<dbReference type="Pfam" id="PF01551">
    <property type="entry name" value="Peptidase_M23"/>
    <property type="match status" value="1"/>
</dbReference>
<dbReference type="InterPro" id="IPR050570">
    <property type="entry name" value="Cell_wall_metabolism_enzyme"/>
</dbReference>
<dbReference type="GO" id="GO:0004222">
    <property type="term" value="F:metalloendopeptidase activity"/>
    <property type="evidence" value="ECO:0007669"/>
    <property type="project" value="TreeGrafter"/>
</dbReference>
<dbReference type="PANTHER" id="PTHR21666:SF270">
    <property type="entry name" value="MUREIN HYDROLASE ACTIVATOR ENVC"/>
    <property type="match status" value="1"/>
</dbReference>
<organism evidence="2 3">
    <name type="scientific">Insulibacter thermoxylanivorax</name>
    <dbReference type="NCBI Taxonomy" id="2749268"/>
    <lineage>
        <taxon>Bacteria</taxon>
        <taxon>Bacillati</taxon>
        <taxon>Bacillota</taxon>
        <taxon>Bacilli</taxon>
        <taxon>Bacillales</taxon>
        <taxon>Paenibacillaceae</taxon>
        <taxon>Insulibacter</taxon>
    </lineage>
</organism>
<keyword evidence="3" id="KW-1185">Reference proteome</keyword>
<dbReference type="Proteomes" id="UP000654993">
    <property type="component" value="Unassembled WGS sequence"/>
</dbReference>
<proteinExistence type="predicted"/>
<reference evidence="2" key="2">
    <citation type="journal article" date="2021" name="Data Brief">
        <title>Draft genome sequence data of the facultative, thermophilic, xylanolytic bacterium Paenibacillus sp. strain DA-C8.</title>
        <authorList>
            <person name="Chhe C."/>
            <person name="Uke A."/>
            <person name="Baramee S."/>
            <person name="Ungkulpasvich U."/>
            <person name="Tachaapaikoon C."/>
            <person name="Pason P."/>
            <person name="Waeonukul R."/>
            <person name="Ratanakhanokchai K."/>
            <person name="Kosugi A."/>
        </authorList>
    </citation>
    <scope>NUCLEOTIDE SEQUENCE</scope>
    <source>
        <strain evidence="2">DA-C8</strain>
    </source>
</reference>
<accession>A0A916QIC3</accession>
<feature type="domain" description="M23ase beta-sheet core" evidence="1">
    <location>
        <begin position="57"/>
        <end position="144"/>
    </location>
</feature>
<sequence>MIQPANAAYSEYSEVFRGVIDSTTRWISPIADSNGNQLWPTVTSKWNEVRNVNGTSPHVGVDLSVQTSKRVVAVADGYLTNLGDRYNTVSLKTANDVYCHYEHMVVNTTGYPNGDYEEGDRIGTAGSTGSTGGEHLHFGAYDQNSTSGRKSYRTETLYRHASSWNYGRNLDTFSQAQWNSNKIARLTIVFSGAGNTHTELPQSVILYYRIVGSTAWIQGGSMQRNGSTYEYTFNFENVVPSGTNIQWMARITRNLSISYPYVWAPAKYYRPSSNPNSNSYPYAYFSNTVTY</sequence>
<comment type="caution">
    <text evidence="2">The sequence shown here is derived from an EMBL/GenBank/DDBJ whole genome shotgun (WGS) entry which is preliminary data.</text>
</comment>
<protein>
    <recommendedName>
        <fullName evidence="1">M23ase beta-sheet core domain-containing protein</fullName>
    </recommendedName>
</protein>
<dbReference type="CDD" id="cd12797">
    <property type="entry name" value="M23_peptidase"/>
    <property type="match status" value="1"/>
</dbReference>
<dbReference type="EMBL" id="BMAQ01000053">
    <property type="protein sequence ID" value="GFR39543.1"/>
    <property type="molecule type" value="Genomic_DNA"/>
</dbReference>
<name>A0A916QIC3_9BACL</name>
<evidence type="ECO:0000313" key="3">
    <source>
        <dbReference type="Proteomes" id="UP000654993"/>
    </source>
</evidence>
<dbReference type="SUPFAM" id="SSF51261">
    <property type="entry name" value="Duplicated hybrid motif"/>
    <property type="match status" value="1"/>
</dbReference>
<dbReference type="InterPro" id="IPR016047">
    <property type="entry name" value="M23ase_b-sheet_dom"/>
</dbReference>